<keyword evidence="2" id="KW-1185">Reference proteome</keyword>
<accession>A0A0N4YIM9</accession>
<name>A0A0N4YIM9_NIPBR</name>
<evidence type="ECO:0000313" key="1">
    <source>
        <dbReference type="EMBL" id="VDL80370.1"/>
    </source>
</evidence>
<dbReference type="AlphaFoldDB" id="A0A0N4YIM9"/>
<evidence type="ECO:0000313" key="2">
    <source>
        <dbReference type="Proteomes" id="UP000271162"/>
    </source>
</evidence>
<proteinExistence type="predicted"/>
<reference evidence="3" key="1">
    <citation type="submission" date="2017-02" db="UniProtKB">
        <authorList>
            <consortium name="WormBaseParasite"/>
        </authorList>
    </citation>
    <scope>IDENTIFICATION</scope>
</reference>
<organism evidence="3">
    <name type="scientific">Nippostrongylus brasiliensis</name>
    <name type="common">Rat hookworm</name>
    <dbReference type="NCBI Taxonomy" id="27835"/>
    <lineage>
        <taxon>Eukaryota</taxon>
        <taxon>Metazoa</taxon>
        <taxon>Ecdysozoa</taxon>
        <taxon>Nematoda</taxon>
        <taxon>Chromadorea</taxon>
        <taxon>Rhabditida</taxon>
        <taxon>Rhabditina</taxon>
        <taxon>Rhabditomorpha</taxon>
        <taxon>Strongyloidea</taxon>
        <taxon>Heligmosomidae</taxon>
        <taxon>Nippostrongylus</taxon>
    </lineage>
</organism>
<protein>
    <submittedName>
        <fullName evidence="1 3">Uncharacterized protein</fullName>
    </submittedName>
</protein>
<dbReference type="EMBL" id="UYSL01022390">
    <property type="protein sequence ID" value="VDL80370.1"/>
    <property type="molecule type" value="Genomic_DNA"/>
</dbReference>
<dbReference type="WBParaSite" id="NBR_0001677601-mRNA-1">
    <property type="protein sequence ID" value="NBR_0001677601-mRNA-1"/>
    <property type="gene ID" value="NBR_0001677601"/>
</dbReference>
<evidence type="ECO:0000313" key="3">
    <source>
        <dbReference type="WBParaSite" id="NBR_0001677601-mRNA-1"/>
    </source>
</evidence>
<dbReference type="Proteomes" id="UP000271162">
    <property type="component" value="Unassembled WGS sequence"/>
</dbReference>
<reference evidence="1 2" key="2">
    <citation type="submission" date="2018-11" db="EMBL/GenBank/DDBJ databases">
        <authorList>
            <consortium name="Pathogen Informatics"/>
        </authorList>
    </citation>
    <scope>NUCLEOTIDE SEQUENCE [LARGE SCALE GENOMIC DNA]</scope>
</reference>
<gene>
    <name evidence="1" type="ORF">NBR_LOCUS16775</name>
</gene>
<sequence length="163" mass="17989">MNGTPTKPKPTHGCSFIYKTTPIFVDPNLKTKGRCTIGKCKVYAQPKASFLFDDEGNIVDGNSGSKNCPYTLRAQPKHQENAAIKAKKEAEVPCTSYGRANQAQSLTTCARRVGLKDASTFTDKPPEFETADAYFADHPILDFIGTCSGIVWLYMCLSYEINY</sequence>